<evidence type="ECO:0000256" key="1">
    <source>
        <dbReference type="SAM" id="MobiDB-lite"/>
    </source>
</evidence>
<protein>
    <submittedName>
        <fullName evidence="3">Uncharacterized protein</fullName>
    </submittedName>
</protein>
<feature type="transmembrane region" description="Helical" evidence="2">
    <location>
        <begin position="220"/>
        <end position="238"/>
    </location>
</feature>
<feature type="region of interest" description="Disordered" evidence="1">
    <location>
        <begin position="316"/>
        <end position="344"/>
    </location>
</feature>
<reference evidence="4" key="1">
    <citation type="journal article" date="2008" name="Nat. Genet.">
        <title>The Pristionchus pacificus genome provides a unique perspective on nematode lifestyle and parasitism.</title>
        <authorList>
            <person name="Dieterich C."/>
            <person name="Clifton S.W."/>
            <person name="Schuster L.N."/>
            <person name="Chinwalla A."/>
            <person name="Delehaunty K."/>
            <person name="Dinkelacker I."/>
            <person name="Fulton L."/>
            <person name="Fulton R."/>
            <person name="Godfrey J."/>
            <person name="Minx P."/>
            <person name="Mitreva M."/>
            <person name="Roeseler W."/>
            <person name="Tian H."/>
            <person name="Witte H."/>
            <person name="Yang S.P."/>
            <person name="Wilson R.K."/>
            <person name="Sommer R.J."/>
        </authorList>
    </citation>
    <scope>NUCLEOTIDE SEQUENCE [LARGE SCALE GENOMIC DNA]</scope>
    <source>
        <strain evidence="4">PS312</strain>
    </source>
</reference>
<keyword evidence="2" id="KW-0812">Transmembrane</keyword>
<accession>A0A2A6BAS9</accession>
<organism evidence="3 4">
    <name type="scientific">Pristionchus pacificus</name>
    <name type="common">Parasitic nematode worm</name>
    <dbReference type="NCBI Taxonomy" id="54126"/>
    <lineage>
        <taxon>Eukaryota</taxon>
        <taxon>Metazoa</taxon>
        <taxon>Ecdysozoa</taxon>
        <taxon>Nematoda</taxon>
        <taxon>Chromadorea</taxon>
        <taxon>Rhabditida</taxon>
        <taxon>Rhabditina</taxon>
        <taxon>Diplogasteromorpha</taxon>
        <taxon>Diplogasteroidea</taxon>
        <taxon>Neodiplogasteridae</taxon>
        <taxon>Pristionchus</taxon>
    </lineage>
</organism>
<reference evidence="3" key="2">
    <citation type="submission" date="2022-06" db="UniProtKB">
        <authorList>
            <consortium name="EnsemblMetazoa"/>
        </authorList>
    </citation>
    <scope>IDENTIFICATION</scope>
    <source>
        <strain evidence="3">PS312</strain>
    </source>
</reference>
<name>A0A2A6BAS9_PRIPA</name>
<feature type="compositionally biased region" description="Pro residues" evidence="1">
    <location>
        <begin position="316"/>
        <end position="335"/>
    </location>
</feature>
<proteinExistence type="predicted"/>
<accession>A0A8R1U9Z9</accession>
<evidence type="ECO:0000313" key="4">
    <source>
        <dbReference type="Proteomes" id="UP000005239"/>
    </source>
</evidence>
<gene>
    <name evidence="3" type="primary">WBGene00104766</name>
</gene>
<keyword evidence="2" id="KW-0472">Membrane</keyword>
<keyword evidence="4" id="KW-1185">Reference proteome</keyword>
<dbReference type="Proteomes" id="UP000005239">
    <property type="component" value="Unassembled WGS sequence"/>
</dbReference>
<evidence type="ECO:0000313" key="3">
    <source>
        <dbReference type="EnsemblMetazoa" id="PPA15212.1"/>
    </source>
</evidence>
<sequence length="344" mass="37984">MAECCRSGTDYSNYEENAVIISLHDIGMQADDTTTTASPLKTDASMMIYPRHWPCWWWDTLPELTADPNSDMTDAVPKHRPWWPCWWGIGPVIINPKPGPVPVLIMLALFTLFIILSTIEFSSIQTDDTTTTKATPIAIKASNSLFFPPWHWPVLQDTADTAAGAAAKPAPAQSALLRWPCWWWPKPPIPIPVPIPDPGPDPPIIHPEPMIPISDQNSKLIMTLICFCLLYCAIAFSAQARMLPMPYSITYPPWHPWNCWWDYGVGPIMFERDSSPTDSSSISVDSTVYRPWDWPCWGGIIDDPLPSVDQVATPPSPVAVPASSPTPVPAPPVVAKPPVNATAS</sequence>
<evidence type="ECO:0000256" key="2">
    <source>
        <dbReference type="SAM" id="Phobius"/>
    </source>
</evidence>
<dbReference type="EnsemblMetazoa" id="PPA15212.1">
    <property type="protein sequence ID" value="PPA15212.1"/>
    <property type="gene ID" value="WBGene00104766"/>
</dbReference>
<dbReference type="AlphaFoldDB" id="A0A2A6BAS9"/>
<feature type="transmembrane region" description="Helical" evidence="2">
    <location>
        <begin position="101"/>
        <end position="119"/>
    </location>
</feature>
<keyword evidence="2" id="KW-1133">Transmembrane helix</keyword>